<dbReference type="HAMAP" id="MF_00274">
    <property type="entry name" value="DNA_YbaB_EbfC"/>
    <property type="match status" value="1"/>
</dbReference>
<comment type="caution">
    <text evidence="4">The sequence shown here is derived from an EMBL/GenBank/DDBJ whole genome shotgun (WGS) entry which is preliminary data.</text>
</comment>
<dbReference type="InterPro" id="IPR004401">
    <property type="entry name" value="YbaB/EbfC"/>
</dbReference>
<evidence type="ECO:0000256" key="3">
    <source>
        <dbReference type="SAM" id="MobiDB-lite"/>
    </source>
</evidence>
<reference evidence="4" key="1">
    <citation type="submission" date="2019-09" db="EMBL/GenBank/DDBJ databases">
        <title>In-depth cultivation of the pig gut microbiome towards novel bacterial diversity and tailored functional studies.</title>
        <authorList>
            <person name="Wylensek D."/>
            <person name="Hitch T.C.A."/>
            <person name="Clavel T."/>
        </authorList>
    </citation>
    <scope>NUCLEOTIDE SEQUENCE</scope>
    <source>
        <strain evidence="4">RF-744-FAT-WT-3</strain>
    </source>
</reference>
<dbReference type="Pfam" id="PF02575">
    <property type="entry name" value="YbaB_DNA_bd"/>
    <property type="match status" value="1"/>
</dbReference>
<dbReference type="GO" id="GO:0005829">
    <property type="term" value="C:cytosol"/>
    <property type="evidence" value="ECO:0007669"/>
    <property type="project" value="TreeGrafter"/>
</dbReference>
<name>A0A6A8MB66_9FIRM</name>
<dbReference type="RefSeq" id="WP_154572939.1">
    <property type="nucleotide sequence ID" value="NZ_DBEZJY010000062.1"/>
</dbReference>
<dbReference type="AlphaFoldDB" id="A0A6A8MB66"/>
<proteinExistence type="inferred from homology"/>
<organism evidence="4">
    <name type="scientific">Baileyella intestinalis</name>
    <dbReference type="NCBI Taxonomy" id="2606709"/>
    <lineage>
        <taxon>Bacteria</taxon>
        <taxon>Bacillati</taxon>
        <taxon>Bacillota</taxon>
        <taxon>Clostridia</taxon>
        <taxon>Peptostreptococcales</taxon>
        <taxon>Anaerovoracaceae</taxon>
        <taxon>Baileyella</taxon>
    </lineage>
</organism>
<comment type="similarity">
    <text evidence="2">Belongs to the YbaB/EbfC family.</text>
</comment>
<comment type="subcellular location">
    <subcellularLocation>
        <location evidence="2">Cytoplasm</location>
        <location evidence="2">Nucleoid</location>
    </subcellularLocation>
</comment>
<dbReference type="GO" id="GO:0043590">
    <property type="term" value="C:bacterial nucleoid"/>
    <property type="evidence" value="ECO:0007669"/>
    <property type="project" value="UniProtKB-UniRule"/>
</dbReference>
<dbReference type="GO" id="GO:0003677">
    <property type="term" value="F:DNA binding"/>
    <property type="evidence" value="ECO:0007669"/>
    <property type="project" value="UniProtKB-UniRule"/>
</dbReference>
<keyword evidence="1 2" id="KW-0238">DNA-binding</keyword>
<feature type="compositionally biased region" description="Basic and acidic residues" evidence="3">
    <location>
        <begin position="30"/>
        <end position="44"/>
    </location>
</feature>
<dbReference type="PANTHER" id="PTHR33449:SF1">
    <property type="entry name" value="NUCLEOID-ASSOCIATED PROTEIN YBAB"/>
    <property type="match status" value="1"/>
</dbReference>
<dbReference type="PIRSF" id="PIRSF004555">
    <property type="entry name" value="UCP004555"/>
    <property type="match status" value="1"/>
</dbReference>
<feature type="region of interest" description="Disordered" evidence="3">
    <location>
        <begin position="1"/>
        <end position="50"/>
    </location>
</feature>
<dbReference type="SUPFAM" id="SSF82607">
    <property type="entry name" value="YbaB-like"/>
    <property type="match status" value="1"/>
</dbReference>
<accession>A0A6A8MB66</accession>
<dbReference type="PANTHER" id="PTHR33449">
    <property type="entry name" value="NUCLEOID-ASSOCIATED PROTEIN YBAB"/>
    <property type="match status" value="1"/>
</dbReference>
<keyword evidence="2" id="KW-0963">Cytoplasm</keyword>
<dbReference type="NCBIfam" id="TIGR00103">
    <property type="entry name" value="DNA_YbaB_EbfC"/>
    <property type="match status" value="1"/>
</dbReference>
<dbReference type="EMBL" id="VUNB01000006">
    <property type="protein sequence ID" value="MST69469.1"/>
    <property type="molecule type" value="Genomic_DNA"/>
</dbReference>
<dbReference type="InterPro" id="IPR036894">
    <property type="entry name" value="YbaB-like_sf"/>
</dbReference>
<evidence type="ECO:0000256" key="2">
    <source>
        <dbReference type="HAMAP-Rule" id="MF_00274"/>
    </source>
</evidence>
<comment type="function">
    <text evidence="2">Binds to DNA and alters its conformation. May be involved in regulation of gene expression, nucleoid organization and DNA protection.</text>
</comment>
<dbReference type="Gene3D" id="3.30.1310.10">
    <property type="entry name" value="Nucleoid-associated protein YbaB-like domain"/>
    <property type="match status" value="1"/>
</dbReference>
<gene>
    <name evidence="4" type="ORF">FYJ66_07720</name>
</gene>
<feature type="compositionally biased region" description="Basic residues" evidence="3">
    <location>
        <begin position="1"/>
        <end position="12"/>
    </location>
</feature>
<evidence type="ECO:0000256" key="1">
    <source>
        <dbReference type="ARBA" id="ARBA00023125"/>
    </source>
</evidence>
<feature type="compositionally biased region" description="Low complexity" evidence="3">
    <location>
        <begin position="19"/>
        <end position="29"/>
    </location>
</feature>
<sequence>MGRGMRAGKKPKTGGGSMQQQLKQVQAMQREMEEAQAHLGEKEVTTTAGGGAVEVTVNGNKELTALKLDKDVIDPEDPEMLQDLIIAAVNEGMRQVDELVEEQMRGITGGLNIPGL</sequence>
<protein>
    <recommendedName>
        <fullName evidence="2">Nucleoid-associated protein FYJ66_07720</fullName>
    </recommendedName>
</protein>
<comment type="subunit">
    <text evidence="2">Homodimer.</text>
</comment>
<evidence type="ECO:0000313" key="4">
    <source>
        <dbReference type="EMBL" id="MST69469.1"/>
    </source>
</evidence>